<dbReference type="PROSITE" id="PS01248">
    <property type="entry name" value="EGF_LAM_1"/>
    <property type="match status" value="1"/>
</dbReference>
<evidence type="ECO:0000313" key="9">
    <source>
        <dbReference type="Proteomes" id="UP000310200"/>
    </source>
</evidence>
<keyword evidence="5" id="KW-1133">Transmembrane helix</keyword>
<feature type="compositionally biased region" description="Low complexity" evidence="4">
    <location>
        <begin position="535"/>
        <end position="547"/>
    </location>
</feature>
<dbReference type="EMBL" id="QBLH01001803">
    <property type="protein sequence ID" value="TGZ51082.1"/>
    <property type="molecule type" value="Genomic_DNA"/>
</dbReference>
<feature type="region of interest" description="Disordered" evidence="4">
    <location>
        <begin position="438"/>
        <end position="547"/>
    </location>
</feature>
<dbReference type="InterPro" id="IPR018097">
    <property type="entry name" value="EGF_Ca-bd_CS"/>
</dbReference>
<dbReference type="AlphaFoldDB" id="A0A4S2KMY1"/>
<dbReference type="PROSITE" id="PS01187">
    <property type="entry name" value="EGF_CA"/>
    <property type="match status" value="1"/>
</dbReference>
<feature type="domain" description="EGF-like" evidence="6">
    <location>
        <begin position="727"/>
        <end position="738"/>
    </location>
</feature>
<evidence type="ECO:0000256" key="4">
    <source>
        <dbReference type="SAM" id="MobiDB-lite"/>
    </source>
</evidence>
<evidence type="ECO:0000259" key="6">
    <source>
        <dbReference type="PROSITE" id="PS00022"/>
    </source>
</evidence>
<dbReference type="SMART" id="SM00261">
    <property type="entry name" value="FU"/>
    <property type="match status" value="2"/>
</dbReference>
<evidence type="ECO:0008006" key="10">
    <source>
        <dbReference type="Google" id="ProtNLM"/>
    </source>
</evidence>
<dbReference type="InterPro" id="IPR009030">
    <property type="entry name" value="Growth_fac_rcpt_cys_sf"/>
</dbReference>
<organism evidence="8 9">
    <name type="scientific">Temnothorax longispinosus</name>
    <dbReference type="NCBI Taxonomy" id="300112"/>
    <lineage>
        <taxon>Eukaryota</taxon>
        <taxon>Metazoa</taxon>
        <taxon>Ecdysozoa</taxon>
        <taxon>Arthropoda</taxon>
        <taxon>Hexapoda</taxon>
        <taxon>Insecta</taxon>
        <taxon>Pterygota</taxon>
        <taxon>Neoptera</taxon>
        <taxon>Endopterygota</taxon>
        <taxon>Hymenoptera</taxon>
        <taxon>Apocrita</taxon>
        <taxon>Aculeata</taxon>
        <taxon>Formicoidea</taxon>
        <taxon>Formicidae</taxon>
        <taxon>Myrmicinae</taxon>
        <taxon>Temnothorax</taxon>
    </lineage>
</organism>
<evidence type="ECO:0000256" key="2">
    <source>
        <dbReference type="ARBA" id="ARBA00022536"/>
    </source>
</evidence>
<feature type="region of interest" description="Disordered" evidence="4">
    <location>
        <begin position="293"/>
        <end position="329"/>
    </location>
</feature>
<keyword evidence="5" id="KW-0472">Membrane</keyword>
<dbReference type="SMART" id="SM00179">
    <property type="entry name" value="EGF_CA"/>
    <property type="match status" value="1"/>
</dbReference>
<feature type="compositionally biased region" description="Polar residues" evidence="4">
    <location>
        <begin position="475"/>
        <end position="505"/>
    </location>
</feature>
<evidence type="ECO:0000259" key="7">
    <source>
        <dbReference type="PROSITE" id="PS01248"/>
    </source>
</evidence>
<keyword evidence="5" id="KW-0812">Transmembrane</keyword>
<accession>A0A4S2KMY1</accession>
<dbReference type="PROSITE" id="PS00022">
    <property type="entry name" value="EGF_1"/>
    <property type="match status" value="1"/>
</dbReference>
<dbReference type="GO" id="GO:0048731">
    <property type="term" value="P:system development"/>
    <property type="evidence" value="ECO:0007669"/>
    <property type="project" value="UniProtKB-ARBA"/>
</dbReference>
<name>A0A4S2KMY1_9HYME</name>
<dbReference type="GO" id="GO:0005509">
    <property type="term" value="F:calcium ion binding"/>
    <property type="evidence" value="ECO:0007669"/>
    <property type="project" value="InterPro"/>
</dbReference>
<feature type="compositionally biased region" description="Basic and acidic residues" evidence="4">
    <location>
        <begin position="442"/>
        <end position="451"/>
    </location>
</feature>
<feature type="compositionally biased region" description="Polar residues" evidence="4">
    <location>
        <begin position="452"/>
        <end position="461"/>
    </location>
</feature>
<dbReference type="GO" id="GO:0048513">
    <property type="term" value="P:animal organ development"/>
    <property type="evidence" value="ECO:0007669"/>
    <property type="project" value="UniProtKB-ARBA"/>
</dbReference>
<dbReference type="InterPro" id="IPR000742">
    <property type="entry name" value="EGF"/>
</dbReference>
<evidence type="ECO:0000256" key="3">
    <source>
        <dbReference type="ARBA" id="ARBA00023157"/>
    </source>
</evidence>
<feature type="compositionally biased region" description="Basic and acidic residues" evidence="4">
    <location>
        <begin position="317"/>
        <end position="327"/>
    </location>
</feature>
<evidence type="ECO:0000256" key="1">
    <source>
        <dbReference type="ARBA" id="ARBA00005897"/>
    </source>
</evidence>
<evidence type="ECO:0000313" key="8">
    <source>
        <dbReference type="EMBL" id="TGZ51082.1"/>
    </source>
</evidence>
<dbReference type="InterPro" id="IPR001881">
    <property type="entry name" value="EGF-like_Ca-bd_dom"/>
</dbReference>
<gene>
    <name evidence="8" type="ORF">DBV15_00738</name>
</gene>
<dbReference type="SUPFAM" id="SSF57184">
    <property type="entry name" value="Growth factor receptor domain"/>
    <property type="match status" value="1"/>
</dbReference>
<dbReference type="STRING" id="300112.A0A4S2KMY1"/>
<dbReference type="Proteomes" id="UP000310200">
    <property type="component" value="Unassembled WGS sequence"/>
</dbReference>
<proteinExistence type="inferred from homology"/>
<dbReference type="CDD" id="cd00054">
    <property type="entry name" value="EGF_CA"/>
    <property type="match status" value="1"/>
</dbReference>
<reference evidence="8 9" key="1">
    <citation type="journal article" date="2019" name="Philos. Trans. R. Soc. Lond., B, Biol. Sci.">
        <title>Ant behaviour and brain gene expression of defending hosts depend on the ecological success of the intruding social parasite.</title>
        <authorList>
            <person name="Kaur R."/>
            <person name="Stoldt M."/>
            <person name="Jongepier E."/>
            <person name="Feldmeyer B."/>
            <person name="Menzel F."/>
            <person name="Bornberg-Bauer E."/>
            <person name="Foitzik S."/>
        </authorList>
    </citation>
    <scope>NUCLEOTIDE SEQUENCE [LARGE SCALE GENOMIC DNA]</scope>
    <source>
        <tissue evidence="8">Whole body</tissue>
    </source>
</reference>
<feature type="transmembrane region" description="Helical" evidence="5">
    <location>
        <begin position="21"/>
        <end position="45"/>
    </location>
</feature>
<comment type="similarity">
    <text evidence="1">Belongs to the CRELD family.</text>
</comment>
<dbReference type="InterPro" id="IPR006212">
    <property type="entry name" value="Furin_repeat"/>
</dbReference>
<evidence type="ECO:0000256" key="5">
    <source>
        <dbReference type="SAM" id="Phobius"/>
    </source>
</evidence>
<dbReference type="CDD" id="cd00064">
    <property type="entry name" value="FU"/>
    <property type="match status" value="2"/>
</dbReference>
<keyword evidence="9" id="KW-1185">Reference proteome</keyword>
<feature type="domain" description="Laminin EGF-like" evidence="7">
    <location>
        <begin position="727"/>
        <end position="760"/>
    </location>
</feature>
<feature type="compositionally biased region" description="Low complexity" evidence="4">
    <location>
        <begin position="307"/>
        <end position="316"/>
    </location>
</feature>
<sequence length="1020" mass="114306">MLNRCSFEFRRKINVLDIPSRILFAFWCNFRVHAFFVVYAEFLVIAPSFRYRFTVVFQSKSSGYLSPATRHHRAFEEAFRNGQQWPVVLSLLNRIVTGGKQIERWMSGKNPESLVFSPKCVQTRAFCHVPDSDTFIFRIGENEILSRMKQHTGYVVVMTATRVYFPSLGIIHPPHFDLPIIGSGDNKRNEQWLLIMETYASNGPIVFVEFVEQGAHTLLLSLTSVKTYSVPYQSIQLAFSITPKLIYTSEPNPAFSGYSYTTQDFNGGESNVVFTTGADSISRLKNEMDSMKMSKGFSQGDKDQENIISSDQQSKSIKTEENSKNQDLDSNIKVLNEEKKSSQNSEANNLIEHQTNFQHVSLMNVPYSALGENLLNLHLPVFPRYQISSNVIQSPYYPHNPYARLELPLHNFGFYNSVPLFYQAATIIPDNNTKPASTAVENMKESVEPHITKSSQLNATNSESSSIKSSLIESRLNQESTNGIEETSSSPPVISTNKFESTTTSEKIREEIPTDETTVTSQSSVEQTTDDKASSTEPASTETSLLTSLLTKKSDTATSKRCTGLSYSIQCEKEKLGEEELKSQKFPPCAACKILTSSFKKGLDKTSRGKFEGGDSAWEEDKLGSYSRSEIRLIEIQENLCKDVERGEVQCQSLAEELESQIEEWWFKHQDTYPDIYDYICIEKTERCCPKDHYGPNCTQCPGYPDRICSNNGKCKGAGTRKGNGGCFCDKGYIGDICSECAPRYYESYKDEKTLLCSSCHAACDGPCKGAGPKDCEKCAAGWYMIEDKGCFDIDECLRSNDICPGNQFCINKEGSYACLACDKACNGCTGDGPDMCVKCADDYHKKDNLCINSDLLGRKKQENLARYLTYFGLCVATCIILQRNVYAASVIGLLVAVYISVSEYMIAYSNVQDTTANMDILGPGYGVIIHICLAKFLDLSLDDKERDPPRGHPCTSRMIVTSEDRRTQLAQRKTEIRTEKKSRVAIVGASRAHMPINSLSSKTFRMILPNLFSKYALII</sequence>
<protein>
    <recommendedName>
        <fullName evidence="10">EGF-like domain-containing protein</fullName>
    </recommendedName>
</protein>
<keyword evidence="3" id="KW-1015">Disulfide bond</keyword>
<dbReference type="InterPro" id="IPR002049">
    <property type="entry name" value="LE_dom"/>
</dbReference>
<comment type="caution">
    <text evidence="8">The sequence shown here is derived from an EMBL/GenBank/DDBJ whole genome shotgun (WGS) entry which is preliminary data.</text>
</comment>
<feature type="compositionally biased region" description="Low complexity" evidence="4">
    <location>
        <begin position="515"/>
        <end position="527"/>
    </location>
</feature>
<feature type="compositionally biased region" description="Low complexity" evidence="4">
    <location>
        <begin position="462"/>
        <end position="474"/>
    </location>
</feature>
<keyword evidence="2" id="KW-0245">EGF-like domain</keyword>